<evidence type="ECO:0000256" key="1">
    <source>
        <dbReference type="ARBA" id="ARBA00006271"/>
    </source>
</evidence>
<dbReference type="SMART" id="SM00534">
    <property type="entry name" value="MUTSac"/>
    <property type="match status" value="1"/>
</dbReference>
<dbReference type="FunFam" id="3.40.1170.10:FF:000001">
    <property type="entry name" value="DNA mismatch repair protein MutS"/>
    <property type="match status" value="1"/>
</dbReference>
<dbReference type="Gene3D" id="3.30.420.110">
    <property type="entry name" value="MutS, connector domain"/>
    <property type="match status" value="1"/>
</dbReference>
<dbReference type="InterPro" id="IPR000432">
    <property type="entry name" value="DNA_mismatch_repair_MutS_C"/>
</dbReference>
<evidence type="ECO:0000259" key="12">
    <source>
        <dbReference type="PROSITE" id="PS00486"/>
    </source>
</evidence>
<dbReference type="InterPro" id="IPR007860">
    <property type="entry name" value="DNA_mmatch_repair_MutS_con_dom"/>
</dbReference>
<dbReference type="Proteomes" id="UP000823617">
    <property type="component" value="Unassembled WGS sequence"/>
</dbReference>
<dbReference type="HAMAP" id="MF_00096">
    <property type="entry name" value="MutS"/>
    <property type="match status" value="1"/>
</dbReference>
<evidence type="ECO:0000313" key="14">
    <source>
        <dbReference type="Proteomes" id="UP000823617"/>
    </source>
</evidence>
<feature type="domain" description="DNA mismatch repair proteins mutS family" evidence="12">
    <location>
        <begin position="693"/>
        <end position="709"/>
    </location>
</feature>
<organism evidence="13 14">
    <name type="scientific">Candidatus Cryptobacteroides intestinigallinarum</name>
    <dbReference type="NCBI Taxonomy" id="2840767"/>
    <lineage>
        <taxon>Bacteria</taxon>
        <taxon>Pseudomonadati</taxon>
        <taxon>Bacteroidota</taxon>
        <taxon>Bacteroidia</taxon>
        <taxon>Bacteroidales</taxon>
        <taxon>Candidatus Cryptobacteroides</taxon>
    </lineage>
</organism>
<evidence type="ECO:0000256" key="6">
    <source>
        <dbReference type="ARBA" id="ARBA00023125"/>
    </source>
</evidence>
<dbReference type="Gene3D" id="1.10.1420.10">
    <property type="match status" value="2"/>
</dbReference>
<keyword evidence="7 9" id="KW-0234">DNA repair</keyword>
<dbReference type="Pfam" id="PF00488">
    <property type="entry name" value="MutS_V"/>
    <property type="match status" value="1"/>
</dbReference>
<dbReference type="Pfam" id="PF01624">
    <property type="entry name" value="MutS_I"/>
    <property type="match status" value="1"/>
</dbReference>
<dbReference type="InterPro" id="IPR027417">
    <property type="entry name" value="P-loop_NTPase"/>
</dbReference>
<dbReference type="GO" id="GO:0140664">
    <property type="term" value="F:ATP-dependent DNA damage sensor activity"/>
    <property type="evidence" value="ECO:0007669"/>
    <property type="project" value="InterPro"/>
</dbReference>
<dbReference type="GO" id="GO:0030983">
    <property type="term" value="F:mismatched DNA binding"/>
    <property type="evidence" value="ECO:0007669"/>
    <property type="project" value="InterPro"/>
</dbReference>
<dbReference type="GO" id="GO:0005829">
    <property type="term" value="C:cytosol"/>
    <property type="evidence" value="ECO:0007669"/>
    <property type="project" value="TreeGrafter"/>
</dbReference>
<keyword evidence="6 9" id="KW-0238">DNA-binding</keyword>
<dbReference type="CDD" id="cd03284">
    <property type="entry name" value="ABC_MutS1"/>
    <property type="match status" value="1"/>
</dbReference>
<dbReference type="InterPro" id="IPR036187">
    <property type="entry name" value="DNA_mismatch_repair_MutS_sf"/>
</dbReference>
<dbReference type="InterPro" id="IPR007861">
    <property type="entry name" value="DNA_mismatch_repair_MutS_clamp"/>
</dbReference>
<dbReference type="InterPro" id="IPR005748">
    <property type="entry name" value="DNA_mismatch_repair_MutS"/>
</dbReference>
<dbReference type="InterPro" id="IPR007695">
    <property type="entry name" value="DNA_mismatch_repair_MutS-lik_N"/>
</dbReference>
<keyword evidence="3 9" id="KW-0547">Nucleotide-binding</keyword>
<dbReference type="EMBL" id="JADIMK010000068">
    <property type="protein sequence ID" value="MBO8456037.1"/>
    <property type="molecule type" value="Genomic_DNA"/>
</dbReference>
<accession>A0A9D9HLI9</accession>
<dbReference type="NCBIfam" id="TIGR01070">
    <property type="entry name" value="mutS1"/>
    <property type="match status" value="1"/>
</dbReference>
<dbReference type="Pfam" id="PF05190">
    <property type="entry name" value="MutS_IV"/>
    <property type="match status" value="1"/>
</dbReference>
<feature type="compositionally biased region" description="Polar residues" evidence="11">
    <location>
        <begin position="817"/>
        <end position="826"/>
    </location>
</feature>
<evidence type="ECO:0000256" key="10">
    <source>
        <dbReference type="RuleBase" id="RU003756"/>
    </source>
</evidence>
<evidence type="ECO:0000256" key="9">
    <source>
        <dbReference type="HAMAP-Rule" id="MF_00096"/>
    </source>
</evidence>
<dbReference type="GO" id="GO:0006298">
    <property type="term" value="P:mismatch repair"/>
    <property type="evidence" value="ECO:0007669"/>
    <property type="project" value="UniProtKB-UniRule"/>
</dbReference>
<dbReference type="GO" id="GO:0003684">
    <property type="term" value="F:damaged DNA binding"/>
    <property type="evidence" value="ECO:0007669"/>
    <property type="project" value="UniProtKB-UniRule"/>
</dbReference>
<evidence type="ECO:0000256" key="8">
    <source>
        <dbReference type="ARBA" id="ARBA00024647"/>
    </source>
</evidence>
<reference evidence="13" key="2">
    <citation type="journal article" date="2021" name="PeerJ">
        <title>Extensive microbial diversity within the chicken gut microbiome revealed by metagenomics and culture.</title>
        <authorList>
            <person name="Gilroy R."/>
            <person name="Ravi A."/>
            <person name="Getino M."/>
            <person name="Pursley I."/>
            <person name="Horton D.L."/>
            <person name="Alikhan N.F."/>
            <person name="Baker D."/>
            <person name="Gharbi K."/>
            <person name="Hall N."/>
            <person name="Watson M."/>
            <person name="Adriaenssens E.M."/>
            <person name="Foster-Nyarko E."/>
            <person name="Jarju S."/>
            <person name="Secka A."/>
            <person name="Antonio M."/>
            <person name="Oren A."/>
            <person name="Chaudhuri R.R."/>
            <person name="La Ragione R."/>
            <person name="Hildebrand F."/>
            <person name="Pallen M.J."/>
        </authorList>
    </citation>
    <scope>NUCLEOTIDE SEQUENCE</scope>
    <source>
        <strain evidence="13">B1-3475</strain>
    </source>
</reference>
<evidence type="ECO:0000256" key="4">
    <source>
        <dbReference type="ARBA" id="ARBA00022763"/>
    </source>
</evidence>
<dbReference type="Pfam" id="PF05188">
    <property type="entry name" value="MutS_II"/>
    <property type="match status" value="1"/>
</dbReference>
<dbReference type="InterPro" id="IPR016151">
    <property type="entry name" value="DNA_mismatch_repair_MutS_N"/>
</dbReference>
<dbReference type="PANTHER" id="PTHR11361:SF34">
    <property type="entry name" value="DNA MISMATCH REPAIR PROTEIN MSH1, MITOCHONDRIAL"/>
    <property type="match status" value="1"/>
</dbReference>
<dbReference type="InterPro" id="IPR045076">
    <property type="entry name" value="MutS"/>
</dbReference>
<evidence type="ECO:0000313" key="13">
    <source>
        <dbReference type="EMBL" id="MBO8456037.1"/>
    </source>
</evidence>
<evidence type="ECO:0000256" key="5">
    <source>
        <dbReference type="ARBA" id="ARBA00022840"/>
    </source>
</evidence>
<dbReference type="FunFam" id="3.40.50.300:FF:000870">
    <property type="entry name" value="MutS protein homolog 4"/>
    <property type="match status" value="1"/>
</dbReference>
<feature type="region of interest" description="Disordered" evidence="11">
    <location>
        <begin position="808"/>
        <end position="842"/>
    </location>
</feature>
<proteinExistence type="inferred from homology"/>
<evidence type="ECO:0000256" key="3">
    <source>
        <dbReference type="ARBA" id="ARBA00022741"/>
    </source>
</evidence>
<dbReference type="PIRSF" id="PIRSF037677">
    <property type="entry name" value="DNA_mis_repair_Msh6"/>
    <property type="match status" value="1"/>
</dbReference>
<dbReference type="InterPro" id="IPR007696">
    <property type="entry name" value="DNA_mismatch_repair_MutS_core"/>
</dbReference>
<dbReference type="SUPFAM" id="SSF48334">
    <property type="entry name" value="DNA repair protein MutS, domain III"/>
    <property type="match status" value="1"/>
</dbReference>
<comment type="similarity">
    <text evidence="1 9 10">Belongs to the DNA mismatch repair MutS family.</text>
</comment>
<dbReference type="Gene3D" id="3.40.1170.10">
    <property type="entry name" value="DNA repair protein MutS, domain I"/>
    <property type="match status" value="1"/>
</dbReference>
<evidence type="ECO:0000256" key="11">
    <source>
        <dbReference type="SAM" id="MobiDB-lite"/>
    </source>
</evidence>
<dbReference type="Pfam" id="PF05192">
    <property type="entry name" value="MutS_III"/>
    <property type="match status" value="1"/>
</dbReference>
<dbReference type="GO" id="GO:0005524">
    <property type="term" value="F:ATP binding"/>
    <property type="evidence" value="ECO:0007669"/>
    <property type="project" value="UniProtKB-UniRule"/>
</dbReference>
<keyword evidence="5 9" id="KW-0067">ATP-binding</keyword>
<comment type="function">
    <text evidence="8 9">This protein is involved in the repair of mismatches in DNA. It is possible that it carries out the mismatch recognition step. This protein has a weak ATPase activity.</text>
</comment>
<dbReference type="SUPFAM" id="SSF52540">
    <property type="entry name" value="P-loop containing nucleoside triphosphate hydrolases"/>
    <property type="match status" value="1"/>
</dbReference>
<dbReference type="NCBIfam" id="NF003810">
    <property type="entry name" value="PRK05399.1"/>
    <property type="match status" value="1"/>
</dbReference>
<dbReference type="InterPro" id="IPR017261">
    <property type="entry name" value="DNA_mismatch_repair_MutS/MSH"/>
</dbReference>
<reference evidence="13" key="1">
    <citation type="submission" date="2020-10" db="EMBL/GenBank/DDBJ databases">
        <authorList>
            <person name="Gilroy R."/>
        </authorList>
    </citation>
    <scope>NUCLEOTIDE SEQUENCE</scope>
    <source>
        <strain evidence="13">B1-3475</strain>
    </source>
</reference>
<dbReference type="PROSITE" id="PS00486">
    <property type="entry name" value="DNA_MISMATCH_REPAIR_2"/>
    <property type="match status" value="1"/>
</dbReference>
<dbReference type="Gene3D" id="3.40.50.300">
    <property type="entry name" value="P-loop containing nucleotide triphosphate hydrolases"/>
    <property type="match status" value="1"/>
</dbReference>
<comment type="caution">
    <text evidence="13">The sequence shown here is derived from an EMBL/GenBank/DDBJ whole genome shotgun (WGS) entry which is preliminary data.</text>
</comment>
<protein>
    <recommendedName>
        <fullName evidence="2 9">DNA mismatch repair protein MutS</fullName>
    </recommendedName>
</protein>
<dbReference type="PANTHER" id="PTHR11361">
    <property type="entry name" value="DNA MISMATCH REPAIR PROTEIN MUTS FAMILY MEMBER"/>
    <property type="match status" value="1"/>
</dbReference>
<feature type="binding site" evidence="9">
    <location>
        <begin position="619"/>
        <end position="626"/>
    </location>
    <ligand>
        <name>ATP</name>
        <dbReference type="ChEBI" id="CHEBI:30616"/>
    </ligand>
</feature>
<keyword evidence="4 9" id="KW-0227">DNA damage</keyword>
<evidence type="ECO:0000256" key="7">
    <source>
        <dbReference type="ARBA" id="ARBA00023204"/>
    </source>
</evidence>
<dbReference type="InterPro" id="IPR036678">
    <property type="entry name" value="MutS_con_dom_sf"/>
</dbReference>
<dbReference type="SUPFAM" id="SSF53150">
    <property type="entry name" value="DNA repair protein MutS, domain II"/>
    <property type="match status" value="1"/>
</dbReference>
<dbReference type="SMART" id="SM00533">
    <property type="entry name" value="MUTSd"/>
    <property type="match status" value="1"/>
</dbReference>
<sequence>MKQDKIAETPLMKQYFKVKAEHPEAVLLFRVGDFYETFADDALIASKVLGIVLTKRANGSASSVPLAGFPHHSIDVYLPKLVRAGYKVAVCDQLEDPKLTKKIVKRGVTELVTPGIAFSDQLLEQKEHNYLAGLTFDNDRCGAAFLDVSTGTFQVAEGTLDYIGTLLSSFAPKEVVVPRSYAKGVKERFGDGFYISTLDEWAFVYEASVEKLKKQLRVDSLKGFAIDGFPLGVTSAGALLVYLEQTQHTGLRNICSISRIDEAKFVWMDKFTFRNLEIFSSAAGGEGVSLVSVIDKCSSPMGARLLRSWLAMPVMDLKELNDRYDVVEYFTRHGDDLLKLQEHLGNVGDLERIISRAAAGKIAPREVMQLKRGLEQTAPVMEICQGKDVAHLDQMMSSLDVCSALLDELGRTMCADPASAIGKGDVIASGVDEELDSLRNLARHSKDILLEIQQREMEETGITSLKISYNSVFGYYLEVRNAHKDKVPETWIRKQTLVNAERYITPELKEYEEKILGAEEKIYVLESKIYAALVEKIQDNIASIQKNCRILARLDVLAGFAELAVSNRYCRPVMNDGYAIDIKAGRHPVIETLMPAGEEFVPNDIFLDNKSQQIIILTGPNMAGKSALLRQTALIVLLAQIGCFVPADSAEIGWCDKLFTRVGASDNISRGESTFMVEMLETSMILHNLSARSLVLLDEIGRGTSTYDGMSIARAIVEYIHEYGHGAKTLFATHYHELNDLENIYPRVRNFHIAVKEVGKNVIFLRKLKEGGVAHSFGIHVARLAGMPRQVIESAERTLAALEKEEKDTAALGEASEGQTADSTAESPAGYPAATRSGVKRMRAHNVKEGRIESDGSLQLSFFQLEDPLLMSLRDDLNAADLNNMTPLQAFDLLRDMKAKMGI</sequence>
<dbReference type="SUPFAM" id="SSF55271">
    <property type="entry name" value="DNA repair protein MutS, domain I"/>
    <property type="match status" value="1"/>
</dbReference>
<dbReference type="AlphaFoldDB" id="A0A9D9HLI9"/>
<gene>
    <name evidence="9 13" type="primary">mutS</name>
    <name evidence="13" type="ORF">IAC08_06495</name>
</gene>
<name>A0A9D9HLI9_9BACT</name>
<evidence type="ECO:0000256" key="2">
    <source>
        <dbReference type="ARBA" id="ARBA00021982"/>
    </source>
</evidence>